<dbReference type="EMBL" id="LJSK01000005">
    <property type="protein sequence ID" value="KPI90511.1"/>
    <property type="molecule type" value="Genomic_DNA"/>
</dbReference>
<dbReference type="VEuPathDB" id="TriTrypDB:Lsey_0005_0740"/>
<dbReference type="Gene3D" id="1.20.920.20">
    <property type="match status" value="1"/>
</dbReference>
<organism evidence="2 3">
    <name type="scientific">Leptomonas seymouri</name>
    <dbReference type="NCBI Taxonomy" id="5684"/>
    <lineage>
        <taxon>Eukaryota</taxon>
        <taxon>Discoba</taxon>
        <taxon>Euglenozoa</taxon>
        <taxon>Kinetoplastea</taxon>
        <taxon>Metakinetoplastina</taxon>
        <taxon>Trypanosomatida</taxon>
        <taxon>Trypanosomatidae</taxon>
        <taxon>Leishmaniinae</taxon>
        <taxon>Leptomonas</taxon>
    </lineage>
</organism>
<proteinExistence type="predicted"/>
<keyword evidence="3" id="KW-1185">Reference proteome</keyword>
<comment type="caution">
    <text evidence="2">The sequence shown here is derived from an EMBL/GenBank/DDBJ whole genome shotgun (WGS) entry which is preliminary data.</text>
</comment>
<evidence type="ECO:0000313" key="3">
    <source>
        <dbReference type="Proteomes" id="UP000038009"/>
    </source>
</evidence>
<reference evidence="2 3" key="1">
    <citation type="journal article" date="2015" name="PLoS Pathog.">
        <title>Leptomonas seymouri: Adaptations to the Dixenous Life Cycle Analyzed by Genome Sequencing, Transcriptome Profiling and Co-infection with Leishmania donovani.</title>
        <authorList>
            <person name="Kraeva N."/>
            <person name="Butenko A."/>
            <person name="Hlavacova J."/>
            <person name="Kostygov A."/>
            <person name="Myskova J."/>
            <person name="Grybchuk D."/>
            <person name="Lestinova T."/>
            <person name="Votypka J."/>
            <person name="Volf P."/>
            <person name="Opperdoes F."/>
            <person name="Flegontov P."/>
            <person name="Lukes J."/>
            <person name="Yurchenko V."/>
        </authorList>
    </citation>
    <scope>NUCLEOTIDE SEQUENCE [LARGE SCALE GENOMIC DNA]</scope>
    <source>
        <strain evidence="2 3">ATCC 30220</strain>
    </source>
</reference>
<dbReference type="AlphaFoldDB" id="A0A0N1IMJ7"/>
<feature type="region of interest" description="Disordered" evidence="1">
    <location>
        <begin position="419"/>
        <end position="474"/>
    </location>
</feature>
<sequence>MNQLADKVVAYRLPDEGNEEMYGICIRREGDTLRVMVLQKEDNREAPLKTVLRKLSDEDGIVNSLESRFNSLQTKLSEERNAGGKSKNCRLQETMLQWAAHRLDGVDAIEWQRLAQERHPSAVMEAVGCAAASIATDAKLGSSAWTDAQKLFGSGKEMVAKLRHAGEQRMDKNLYSSLEAGYISNCSLSYALVAQESPSLGILHKWIAAVVDYQRARYMEDGEAELQQQLAGCQNGLQSARERRSSLMEQAELINTGNCYFRTQAVRSVPIDCVLHLMTAEKVTTRQYLLKEAAPMKLLDEVMGRPFVSTRGSRGNGLEDSLTRNGFQSARTVDVPGLRGNRTNAGVDIPPIHIPKVESARTMAWMGDRFARNQRSLENEAGGKAAGSSNGVDTVTIPKASPRYASNLAATEAVDSGAETPVPVANGAHPNGAAAPSLCSSSATPSPTTPSIRVEVKQRGESASDQGRALSARHGGAEPMQVLTDVRNNFKNVQAVLLACLEDYQELEDKYASTVEHSKQLLQTLESRDQAIARLQQELSAAVASQTSRKGVPTQVGGGGANHAARRRIPEDMHTSGSATTYVPDADIFGDGDSFEQRFEQMLFDTLEFLQGAESTPSIYENVSSQK</sequence>
<dbReference type="OrthoDB" id="272171at2759"/>
<evidence type="ECO:0000313" key="2">
    <source>
        <dbReference type="EMBL" id="KPI90511.1"/>
    </source>
</evidence>
<evidence type="ECO:0000256" key="1">
    <source>
        <dbReference type="SAM" id="MobiDB-lite"/>
    </source>
</evidence>
<feature type="compositionally biased region" description="Low complexity" evidence="1">
    <location>
        <begin position="425"/>
        <end position="451"/>
    </location>
</feature>
<dbReference type="OMA" id="YSNTVEQ"/>
<protein>
    <submittedName>
        <fullName evidence="2">Uncharacterized protein</fullName>
    </submittedName>
</protein>
<accession>A0A0N1IMJ7</accession>
<gene>
    <name evidence="2" type="ORF">ABL78_0441</name>
</gene>
<name>A0A0N1IMJ7_LEPSE</name>
<dbReference type="Proteomes" id="UP000038009">
    <property type="component" value="Unassembled WGS sequence"/>
</dbReference>
<feature type="region of interest" description="Disordered" evidence="1">
    <location>
        <begin position="544"/>
        <end position="566"/>
    </location>
</feature>